<dbReference type="NCBIfam" id="TIGR01620">
    <property type="entry name" value="hyp_HI0043"/>
    <property type="match status" value="1"/>
</dbReference>
<name>A0ABV6BF18_9GAMM</name>
<proteinExistence type="inferred from homology"/>
<keyword evidence="6 8" id="KW-1133">Transmembrane helix</keyword>
<feature type="transmembrane region" description="Helical" evidence="8">
    <location>
        <begin position="91"/>
        <end position="112"/>
    </location>
</feature>
<dbReference type="EMBL" id="JBHLXP010000001">
    <property type="protein sequence ID" value="MFC0048100.1"/>
    <property type="molecule type" value="Genomic_DNA"/>
</dbReference>
<comment type="subcellular location">
    <subcellularLocation>
        <location evidence="1">Cell inner membrane</location>
        <topology evidence="1">Multi-pass membrane protein</topology>
    </subcellularLocation>
</comment>
<sequence length="333" mass="36236">MKPLKTAEQFNLDEFVSVKSAAEMPLAQPQQFSADAFVSGSEVPASLNEVPKAVKTAGISRWLGIGLSLVLLVALLQWVEFVRDSLNSSVLQGGAALALTGFGLAALAKTLWSSWRGRRQHAERQYWRQQGSAMQNSLQYGQASALCQRMLKQVPVSADAFYAQHNAQHSDAETLQLFDLLILQPLDQQAAALISAAAKQAGLAVALSPFALADMVLVSWRAWRLMAELSALYGMKVGIIQRLQFIKQFANLLFWTGATELAIDIGGDFLGVELSSKLSGRAGQGVLAGLMLARLGRFVQQELRPLPLLTQQATVQPLLQSLLQRLLQRSPAQ</sequence>
<comment type="caution">
    <text evidence="9">The sequence shown here is derived from an EMBL/GenBank/DDBJ whole genome shotgun (WGS) entry which is preliminary data.</text>
</comment>
<keyword evidence="7 8" id="KW-0472">Membrane</keyword>
<gene>
    <name evidence="9" type="ORF">ACFFJP_07335</name>
</gene>
<protein>
    <submittedName>
        <fullName evidence="9">TIGR01620 family protein</fullName>
    </submittedName>
</protein>
<comment type="similarity">
    <text evidence="2">Belongs to the UPF0283 family.</text>
</comment>
<accession>A0ABV6BF18</accession>
<keyword evidence="10" id="KW-1185">Reference proteome</keyword>
<evidence type="ECO:0000313" key="9">
    <source>
        <dbReference type="EMBL" id="MFC0048100.1"/>
    </source>
</evidence>
<reference evidence="9 10" key="1">
    <citation type="submission" date="2024-09" db="EMBL/GenBank/DDBJ databases">
        <authorList>
            <person name="Sun Q."/>
            <person name="Mori K."/>
        </authorList>
    </citation>
    <scope>NUCLEOTIDE SEQUENCE [LARGE SCALE GENOMIC DNA]</scope>
    <source>
        <strain evidence="9 10">KCTC 23315</strain>
    </source>
</reference>
<keyword evidence="5 8" id="KW-0812">Transmembrane</keyword>
<keyword evidence="4" id="KW-0997">Cell inner membrane</keyword>
<dbReference type="InterPro" id="IPR021147">
    <property type="entry name" value="DUF697"/>
</dbReference>
<evidence type="ECO:0000256" key="1">
    <source>
        <dbReference type="ARBA" id="ARBA00004429"/>
    </source>
</evidence>
<feature type="transmembrane region" description="Helical" evidence="8">
    <location>
        <begin position="62"/>
        <end position="79"/>
    </location>
</feature>
<keyword evidence="3" id="KW-1003">Cell membrane</keyword>
<evidence type="ECO:0000256" key="6">
    <source>
        <dbReference type="ARBA" id="ARBA00022989"/>
    </source>
</evidence>
<evidence type="ECO:0000256" key="3">
    <source>
        <dbReference type="ARBA" id="ARBA00022475"/>
    </source>
</evidence>
<dbReference type="Pfam" id="PF05128">
    <property type="entry name" value="DUF697"/>
    <property type="match status" value="1"/>
</dbReference>
<dbReference type="Proteomes" id="UP001589813">
    <property type="component" value="Unassembled WGS sequence"/>
</dbReference>
<evidence type="ECO:0000256" key="7">
    <source>
        <dbReference type="ARBA" id="ARBA00023136"/>
    </source>
</evidence>
<dbReference type="PANTHER" id="PTHR39342">
    <property type="entry name" value="UPF0283 MEMBRANE PROTEIN YCJF"/>
    <property type="match status" value="1"/>
</dbReference>
<dbReference type="PANTHER" id="PTHR39342:SF1">
    <property type="entry name" value="UPF0283 MEMBRANE PROTEIN YCJF"/>
    <property type="match status" value="1"/>
</dbReference>
<evidence type="ECO:0000313" key="10">
    <source>
        <dbReference type="Proteomes" id="UP001589813"/>
    </source>
</evidence>
<evidence type="ECO:0000256" key="5">
    <source>
        <dbReference type="ARBA" id="ARBA00022692"/>
    </source>
</evidence>
<organism evidence="9 10">
    <name type="scientific">Rheinheimera tilapiae</name>
    <dbReference type="NCBI Taxonomy" id="875043"/>
    <lineage>
        <taxon>Bacteria</taxon>
        <taxon>Pseudomonadati</taxon>
        <taxon>Pseudomonadota</taxon>
        <taxon>Gammaproteobacteria</taxon>
        <taxon>Chromatiales</taxon>
        <taxon>Chromatiaceae</taxon>
        <taxon>Rheinheimera</taxon>
    </lineage>
</organism>
<dbReference type="InterPro" id="IPR006507">
    <property type="entry name" value="UPF0283"/>
</dbReference>
<evidence type="ECO:0000256" key="4">
    <source>
        <dbReference type="ARBA" id="ARBA00022519"/>
    </source>
</evidence>
<dbReference type="RefSeq" id="WP_377241969.1">
    <property type="nucleotide sequence ID" value="NZ_JBHLXP010000001.1"/>
</dbReference>
<evidence type="ECO:0000256" key="2">
    <source>
        <dbReference type="ARBA" id="ARBA00008255"/>
    </source>
</evidence>
<evidence type="ECO:0000256" key="8">
    <source>
        <dbReference type="SAM" id="Phobius"/>
    </source>
</evidence>